<keyword evidence="6" id="KW-0238">DNA-binding</keyword>
<dbReference type="InterPro" id="IPR000949">
    <property type="entry name" value="ELM2_dom"/>
</dbReference>
<feature type="domain" description="C2H2-type" evidence="11">
    <location>
        <begin position="673"/>
        <end position="700"/>
    </location>
</feature>
<dbReference type="SUPFAM" id="SSF46689">
    <property type="entry name" value="Homeodomain-like"/>
    <property type="match status" value="1"/>
</dbReference>
<feature type="region of interest" description="Disordered" evidence="10">
    <location>
        <begin position="301"/>
        <end position="324"/>
    </location>
</feature>
<dbReference type="PROSITE" id="PS51156">
    <property type="entry name" value="ELM2"/>
    <property type="match status" value="1"/>
</dbReference>
<reference evidence="14" key="2">
    <citation type="submission" date="2025-09" db="UniProtKB">
        <authorList>
            <consortium name="Ensembl"/>
        </authorList>
    </citation>
    <scope>IDENTIFICATION</scope>
</reference>
<evidence type="ECO:0000256" key="5">
    <source>
        <dbReference type="ARBA" id="ARBA00023015"/>
    </source>
</evidence>
<evidence type="ECO:0000256" key="1">
    <source>
        <dbReference type="ARBA" id="ARBA00004123"/>
    </source>
</evidence>
<comment type="subcellular location">
    <subcellularLocation>
        <location evidence="1">Nucleus</location>
    </subcellularLocation>
</comment>
<dbReference type="GO" id="GO:0008270">
    <property type="term" value="F:zinc ion binding"/>
    <property type="evidence" value="ECO:0007669"/>
    <property type="project" value="UniProtKB-KW"/>
</dbReference>
<keyword evidence="8" id="KW-0539">Nucleus</keyword>
<evidence type="ECO:0000313" key="14">
    <source>
        <dbReference type="Ensembl" id="ENSCCRP00000111448.1"/>
    </source>
</evidence>
<dbReference type="PANTHER" id="PTHR16089:SF43">
    <property type="match status" value="1"/>
</dbReference>
<dbReference type="PROSITE" id="PS50157">
    <property type="entry name" value="ZINC_FINGER_C2H2_2"/>
    <property type="match status" value="1"/>
</dbReference>
<keyword evidence="2" id="KW-0479">Metal-binding</keyword>
<evidence type="ECO:0000259" key="13">
    <source>
        <dbReference type="PROSITE" id="PS51293"/>
    </source>
</evidence>
<keyword evidence="15" id="KW-1185">Reference proteome</keyword>
<reference evidence="14" key="1">
    <citation type="submission" date="2025-08" db="UniProtKB">
        <authorList>
            <consortium name="Ensembl"/>
        </authorList>
    </citation>
    <scope>IDENTIFICATION</scope>
</reference>
<keyword evidence="5" id="KW-0805">Transcription regulation</keyword>
<protein>
    <submittedName>
        <fullName evidence="14">Si:dkey-19b23.10</fullName>
    </submittedName>
</protein>
<dbReference type="Gene3D" id="1.10.10.60">
    <property type="entry name" value="Homeodomain-like"/>
    <property type="match status" value="1"/>
</dbReference>
<dbReference type="GeneTree" id="ENSGT00940000160303"/>
<feature type="compositionally biased region" description="Polar residues" evidence="10">
    <location>
        <begin position="301"/>
        <end position="321"/>
    </location>
</feature>
<name>A0A9J7XY11_CYPCA</name>
<dbReference type="OMA" id="YWDMESS"/>
<feature type="region of interest" description="Disordered" evidence="10">
    <location>
        <begin position="762"/>
        <end position="783"/>
    </location>
</feature>
<feature type="region of interest" description="Disordered" evidence="10">
    <location>
        <begin position="128"/>
        <end position="157"/>
    </location>
</feature>
<dbReference type="GO" id="GO:0006357">
    <property type="term" value="P:regulation of transcription by RNA polymerase II"/>
    <property type="evidence" value="ECO:0007669"/>
    <property type="project" value="TreeGrafter"/>
</dbReference>
<evidence type="ECO:0000256" key="8">
    <source>
        <dbReference type="ARBA" id="ARBA00023242"/>
    </source>
</evidence>
<dbReference type="GO" id="GO:0003714">
    <property type="term" value="F:transcription corepressor activity"/>
    <property type="evidence" value="ECO:0007669"/>
    <property type="project" value="TreeGrafter"/>
</dbReference>
<dbReference type="SMART" id="SM01189">
    <property type="entry name" value="ELM2"/>
    <property type="match status" value="1"/>
</dbReference>
<dbReference type="GO" id="GO:0003677">
    <property type="term" value="F:DNA binding"/>
    <property type="evidence" value="ECO:0007669"/>
    <property type="project" value="UniProtKB-KW"/>
</dbReference>
<evidence type="ECO:0000256" key="9">
    <source>
        <dbReference type="PROSITE-ProRule" id="PRU00042"/>
    </source>
</evidence>
<dbReference type="PROSITE" id="PS51293">
    <property type="entry name" value="SANT"/>
    <property type="match status" value="1"/>
</dbReference>
<proteinExistence type="predicted"/>
<keyword evidence="3 9" id="KW-0863">Zinc-finger</keyword>
<keyword evidence="4" id="KW-0862">Zinc</keyword>
<evidence type="ECO:0000259" key="11">
    <source>
        <dbReference type="PROSITE" id="PS50157"/>
    </source>
</evidence>
<dbReference type="InterPro" id="IPR009057">
    <property type="entry name" value="Homeodomain-like_sf"/>
</dbReference>
<dbReference type="AlphaFoldDB" id="A0A9J7XY11"/>
<dbReference type="InterPro" id="IPR001005">
    <property type="entry name" value="SANT/Myb"/>
</dbReference>
<dbReference type="FunFam" id="1.10.10.60:FF:000012">
    <property type="entry name" value="Metastasis-associated 1 family, member 3"/>
    <property type="match status" value="1"/>
</dbReference>
<keyword evidence="7" id="KW-0804">Transcription</keyword>
<dbReference type="InterPro" id="IPR051066">
    <property type="entry name" value="Trans_reg/Corepressor"/>
</dbReference>
<dbReference type="GO" id="GO:0000118">
    <property type="term" value="C:histone deacetylase complex"/>
    <property type="evidence" value="ECO:0007669"/>
    <property type="project" value="TreeGrafter"/>
</dbReference>
<dbReference type="PANTHER" id="PTHR16089">
    <property type="entry name" value="REST COREPRESSOR COREST PROTEIN-RELATED"/>
    <property type="match status" value="1"/>
</dbReference>
<dbReference type="GO" id="GO:0005667">
    <property type="term" value="C:transcription regulator complex"/>
    <property type="evidence" value="ECO:0007669"/>
    <property type="project" value="TreeGrafter"/>
</dbReference>
<evidence type="ECO:0000259" key="12">
    <source>
        <dbReference type="PROSITE" id="PS51156"/>
    </source>
</evidence>
<evidence type="ECO:0000256" key="4">
    <source>
        <dbReference type="ARBA" id="ARBA00022833"/>
    </source>
</evidence>
<dbReference type="Pfam" id="PF01448">
    <property type="entry name" value="ELM2"/>
    <property type="match status" value="1"/>
</dbReference>
<feature type="domain" description="SANT" evidence="13">
    <location>
        <begin position="531"/>
        <end position="582"/>
    </location>
</feature>
<accession>A0A9J7XY11</accession>
<dbReference type="Ensembl" id="ENSCCRT00000205325.1">
    <property type="protein sequence ID" value="ENSCCRP00000111448.1"/>
    <property type="gene ID" value="ENSCCRG00000067310.1"/>
</dbReference>
<dbReference type="InterPro" id="IPR017884">
    <property type="entry name" value="SANT_dom"/>
</dbReference>
<evidence type="ECO:0000256" key="3">
    <source>
        <dbReference type="ARBA" id="ARBA00022771"/>
    </source>
</evidence>
<feature type="compositionally biased region" description="Low complexity" evidence="10">
    <location>
        <begin position="762"/>
        <end position="778"/>
    </location>
</feature>
<sequence>MADLTSPEPESLSFTPMFRHQTEGQRSNHNIYQQGSISGLGPFEVPCEATDGTGNALNGIDQTGNASYWGNTSPVSSMGLNRNKAQAGVYEADWSSHCHQQEASESYETTGRQQQKLDSFSEAFCSRSATQMPGGGEQSGFNSSTPPSHALSFPLVLSPPPTPLSAPSFSPPKRPQHFLPGQILSQSQIQTQTDGSLQFFPSLPSPSTGRFNHPIWLQLQADDSDGMDLTQHFPQDSNSSLVYSEHGGPHLKHINSLQKDCSLQMSLNPVLVQHHHQQVCMQQELDHEPGTSEDHMAWSQMGQSSHSFGPSLHQSSVHVQGSGQGEGTRFGYGLNFGAGSSDKSQASFSTQNVPSSVYTGVPFNSVIQMSRELMQNWEETTPHYMPPPMLNPTRSGTGLFCNLLSSLAVENRALWTGERKDDDSQRCMNIGPEFQAELPDLIIGREHEVCPEIPVREELLWKPWAELEENDTLLQHVENLLDLSASSVLPGGGANLELALHSLSQCQGNILAALEMLLFKNSPPSENYHYSGMDMWSLSEQRLFHKAFAIYGKDFSFIHKMVRTKQVSQCIEFYYNSKRLLEKQNKQREREKESLEEQRIAAAISQILLAVDKMLYFRHQLVWCVDQYDLKDYTQTYGKLHCMKVHVPPAPKVLINQASIDRLIHTPPLPTNFPCKQCGKMFYKIKSRNAHMKIHRQQQEDWREKLQRHPNQHHNLNLTRALAHPNQQLLTQTHHQNHILTQSLIQNLVQSQTQLAFLQSTKTPSTCPTSSASSMAPTQNPQMGTKAPPLKLHTGPQQTWGSLHSVDTGGLFYNRGSMVNGLHLSIQDSVSKPWADTQ</sequence>
<dbReference type="Proteomes" id="UP001108240">
    <property type="component" value="Unplaced"/>
</dbReference>
<evidence type="ECO:0000256" key="6">
    <source>
        <dbReference type="ARBA" id="ARBA00023125"/>
    </source>
</evidence>
<evidence type="ECO:0000256" key="2">
    <source>
        <dbReference type="ARBA" id="ARBA00022723"/>
    </source>
</evidence>
<feature type="domain" description="ELM2" evidence="12">
    <location>
        <begin position="426"/>
        <end position="521"/>
    </location>
</feature>
<dbReference type="SMART" id="SM00717">
    <property type="entry name" value="SANT"/>
    <property type="match status" value="1"/>
</dbReference>
<evidence type="ECO:0000313" key="15">
    <source>
        <dbReference type="Proteomes" id="UP001108240"/>
    </source>
</evidence>
<evidence type="ECO:0000256" key="7">
    <source>
        <dbReference type="ARBA" id="ARBA00023163"/>
    </source>
</evidence>
<dbReference type="PROSITE" id="PS00028">
    <property type="entry name" value="ZINC_FINGER_C2H2_1"/>
    <property type="match status" value="1"/>
</dbReference>
<organism evidence="14 15">
    <name type="scientific">Cyprinus carpio carpio</name>
    <dbReference type="NCBI Taxonomy" id="630221"/>
    <lineage>
        <taxon>Eukaryota</taxon>
        <taxon>Metazoa</taxon>
        <taxon>Chordata</taxon>
        <taxon>Craniata</taxon>
        <taxon>Vertebrata</taxon>
        <taxon>Euteleostomi</taxon>
        <taxon>Actinopterygii</taxon>
        <taxon>Neopterygii</taxon>
        <taxon>Teleostei</taxon>
        <taxon>Ostariophysi</taxon>
        <taxon>Cypriniformes</taxon>
        <taxon>Cyprinidae</taxon>
        <taxon>Cyprininae</taxon>
        <taxon>Cyprinus</taxon>
    </lineage>
</organism>
<dbReference type="InterPro" id="IPR013087">
    <property type="entry name" value="Znf_C2H2_type"/>
</dbReference>
<evidence type="ECO:0000256" key="10">
    <source>
        <dbReference type="SAM" id="MobiDB-lite"/>
    </source>
</evidence>